<evidence type="ECO:0000313" key="1">
    <source>
        <dbReference type="EMBL" id="KAI4868533.1"/>
    </source>
</evidence>
<name>A0ACB9ZAH5_9PEZI</name>
<reference evidence="1 2" key="1">
    <citation type="journal article" date="2022" name="New Phytol.">
        <title>Ecological generalism drives hyperdiversity of secondary metabolite gene clusters in xylarialean endophytes.</title>
        <authorList>
            <person name="Franco M.E.E."/>
            <person name="Wisecaver J.H."/>
            <person name="Arnold A.E."/>
            <person name="Ju Y.M."/>
            <person name="Slot J.C."/>
            <person name="Ahrendt S."/>
            <person name="Moore L.P."/>
            <person name="Eastman K.E."/>
            <person name="Scott K."/>
            <person name="Konkel Z."/>
            <person name="Mondo S.J."/>
            <person name="Kuo A."/>
            <person name="Hayes R.D."/>
            <person name="Haridas S."/>
            <person name="Andreopoulos B."/>
            <person name="Riley R."/>
            <person name="LaButti K."/>
            <person name="Pangilinan J."/>
            <person name="Lipzen A."/>
            <person name="Amirebrahimi M."/>
            <person name="Yan J."/>
            <person name="Adam C."/>
            <person name="Keymanesh K."/>
            <person name="Ng V."/>
            <person name="Louie K."/>
            <person name="Northen T."/>
            <person name="Drula E."/>
            <person name="Henrissat B."/>
            <person name="Hsieh H.M."/>
            <person name="Youens-Clark K."/>
            <person name="Lutzoni F."/>
            <person name="Miadlikowska J."/>
            <person name="Eastwood D.C."/>
            <person name="Hamelin R.C."/>
            <person name="Grigoriev I.V."/>
            <person name="U'Ren J.M."/>
        </authorList>
    </citation>
    <scope>NUCLEOTIDE SEQUENCE [LARGE SCALE GENOMIC DNA]</scope>
    <source>
        <strain evidence="1 2">CBS 119005</strain>
    </source>
</reference>
<dbReference type="Proteomes" id="UP001497700">
    <property type="component" value="Unassembled WGS sequence"/>
</dbReference>
<sequence length="656" mass="73808">MVFPVLARASQRPAFSKGTAMPFSHRIFFVVTFFFSLILADLTQQGQYDYGFNVDLRLRKRDPSQSSIVTGLPRVNGQPPLRLDIRDLQKDKDMWTLYILALNWMQYTDQESPFSWYQITGIHGAPALTWQGVDPTPGNEHSGYCTHVSILFPTWHRPYLALYEQVLYNIVQYIASLYPLDLQDRAQKAADSFRIPYWDWAAAPPDGESVLPLTVGGSSTLDIEGPNGVQTISNPLFSYVFRPFNGSTFPDFPFNTWRETKRAPRPVSSPNATSNNSFVAHALDTHLPSFQQRLYNIFTNYPNYTTFSNEAWVPNDNNGTYDSLESIHDSIHTVGGGVYGHLAIIAYSGFDPLFWLHHANVDRIFAMWQVLYNNSYVVPQTAIYSSHTTSPGETEDSQTALTPFFSNETHFWTSDEVRDLEVFNYTYADVANKTRTDVIALINSRYGNFTPASMFLYTDRAQRHRSIHAGHLNQHPSQAQPHRANGLSWNSQTSTRPSLSAVFKGNKYREWIANVRVSKHAMGGSFSVHLFLGEVPADPTSWPVASNLIGTLGVFAHRSKHRMSMGRMIAGTIPMTSALMQMASLGEVPSLHAEDIVPFLKSNLEFRVSLTDGRTAEPHDVDGLCISIVSSMVTAPDSETRLAEWGEVESHFDLFV</sequence>
<comment type="caution">
    <text evidence="1">The sequence shown here is derived from an EMBL/GenBank/DDBJ whole genome shotgun (WGS) entry which is preliminary data.</text>
</comment>
<accession>A0ACB9ZAH5</accession>
<keyword evidence="2" id="KW-1185">Reference proteome</keyword>
<proteinExistence type="predicted"/>
<gene>
    <name evidence="1" type="ORF">F4820DRAFT_112031</name>
</gene>
<organism evidence="1 2">
    <name type="scientific">Hypoxylon rubiginosum</name>
    <dbReference type="NCBI Taxonomy" id="110542"/>
    <lineage>
        <taxon>Eukaryota</taxon>
        <taxon>Fungi</taxon>
        <taxon>Dikarya</taxon>
        <taxon>Ascomycota</taxon>
        <taxon>Pezizomycotina</taxon>
        <taxon>Sordariomycetes</taxon>
        <taxon>Xylariomycetidae</taxon>
        <taxon>Xylariales</taxon>
        <taxon>Hypoxylaceae</taxon>
        <taxon>Hypoxylon</taxon>
    </lineage>
</organism>
<dbReference type="EMBL" id="MU393437">
    <property type="protein sequence ID" value="KAI4868533.1"/>
    <property type="molecule type" value="Genomic_DNA"/>
</dbReference>
<protein>
    <submittedName>
        <fullName evidence="1">Di-copper centre-containing protein</fullName>
    </submittedName>
</protein>
<evidence type="ECO:0000313" key="2">
    <source>
        <dbReference type="Proteomes" id="UP001497700"/>
    </source>
</evidence>